<dbReference type="PROSITE" id="PS50157">
    <property type="entry name" value="ZINC_FINGER_C2H2_2"/>
    <property type="match status" value="7"/>
</dbReference>
<feature type="domain" description="C2H2-type" evidence="10">
    <location>
        <begin position="445"/>
        <end position="475"/>
    </location>
</feature>
<evidence type="ECO:0000256" key="6">
    <source>
        <dbReference type="ARBA" id="ARBA00023163"/>
    </source>
</evidence>
<comment type="subcellular location">
    <subcellularLocation>
        <location evidence="1">Nucleus</location>
    </subcellularLocation>
</comment>
<organism evidence="11 12">
    <name type="scientific">Frankliniella occidentalis</name>
    <name type="common">Western flower thrips</name>
    <name type="synonym">Euthrips occidentalis</name>
    <dbReference type="NCBI Taxonomy" id="133901"/>
    <lineage>
        <taxon>Eukaryota</taxon>
        <taxon>Metazoa</taxon>
        <taxon>Ecdysozoa</taxon>
        <taxon>Arthropoda</taxon>
        <taxon>Hexapoda</taxon>
        <taxon>Insecta</taxon>
        <taxon>Pterygota</taxon>
        <taxon>Neoptera</taxon>
        <taxon>Paraneoptera</taxon>
        <taxon>Thysanoptera</taxon>
        <taxon>Terebrantia</taxon>
        <taxon>Thripoidea</taxon>
        <taxon>Thripidae</taxon>
        <taxon>Frankliniella</taxon>
    </lineage>
</organism>
<feature type="compositionally biased region" description="Polar residues" evidence="9">
    <location>
        <begin position="183"/>
        <end position="193"/>
    </location>
</feature>
<dbReference type="SUPFAM" id="SSF57667">
    <property type="entry name" value="beta-beta-alpha zinc fingers"/>
    <property type="match status" value="5"/>
</dbReference>
<feature type="compositionally biased region" description="Polar residues" evidence="9">
    <location>
        <begin position="150"/>
        <end position="159"/>
    </location>
</feature>
<dbReference type="InterPro" id="IPR036236">
    <property type="entry name" value="Znf_C2H2_sf"/>
</dbReference>
<name>A0A9C6U2G0_FRAOC</name>
<dbReference type="GO" id="GO:0005634">
    <property type="term" value="C:nucleus"/>
    <property type="evidence" value="ECO:0007669"/>
    <property type="project" value="UniProtKB-SubCell"/>
</dbReference>
<evidence type="ECO:0000313" key="11">
    <source>
        <dbReference type="Proteomes" id="UP000504606"/>
    </source>
</evidence>
<evidence type="ECO:0000256" key="8">
    <source>
        <dbReference type="PROSITE-ProRule" id="PRU00042"/>
    </source>
</evidence>
<dbReference type="PANTHER" id="PTHR46179">
    <property type="entry name" value="ZINC FINGER PROTEIN"/>
    <property type="match status" value="1"/>
</dbReference>
<keyword evidence="2" id="KW-0479">Metal-binding</keyword>
<feature type="region of interest" description="Disordered" evidence="9">
    <location>
        <begin position="125"/>
        <end position="236"/>
    </location>
</feature>
<feature type="region of interest" description="Disordered" evidence="9">
    <location>
        <begin position="846"/>
        <end position="883"/>
    </location>
</feature>
<evidence type="ECO:0000256" key="2">
    <source>
        <dbReference type="ARBA" id="ARBA00022723"/>
    </source>
</evidence>
<feature type="region of interest" description="Disordered" evidence="9">
    <location>
        <begin position="37"/>
        <end position="70"/>
    </location>
</feature>
<feature type="compositionally biased region" description="Polar residues" evidence="9">
    <location>
        <begin position="37"/>
        <end position="68"/>
    </location>
</feature>
<evidence type="ECO:0000259" key="10">
    <source>
        <dbReference type="PROSITE" id="PS50157"/>
    </source>
</evidence>
<feature type="domain" description="C2H2-type" evidence="10">
    <location>
        <begin position="266"/>
        <end position="296"/>
    </location>
</feature>
<keyword evidence="7" id="KW-0539">Nucleus</keyword>
<evidence type="ECO:0000256" key="9">
    <source>
        <dbReference type="SAM" id="MobiDB-lite"/>
    </source>
</evidence>
<feature type="domain" description="C2H2-type" evidence="10">
    <location>
        <begin position="416"/>
        <end position="443"/>
    </location>
</feature>
<feature type="domain" description="C2H2-type" evidence="10">
    <location>
        <begin position="385"/>
        <end position="410"/>
    </location>
</feature>
<feature type="compositionally biased region" description="Acidic residues" evidence="9">
    <location>
        <begin position="217"/>
        <end position="227"/>
    </location>
</feature>
<feature type="domain" description="C2H2-type" evidence="10">
    <location>
        <begin position="237"/>
        <end position="259"/>
    </location>
</feature>
<keyword evidence="5" id="KW-0805">Transcription regulation</keyword>
<gene>
    <name evidence="12" type="primary">LOC113213498</name>
</gene>
<dbReference type="InterPro" id="IPR051061">
    <property type="entry name" value="Zinc_finger_trans_reg"/>
</dbReference>
<dbReference type="GO" id="GO:0008270">
    <property type="term" value="F:zinc ion binding"/>
    <property type="evidence" value="ECO:0007669"/>
    <property type="project" value="UniProtKB-KW"/>
</dbReference>
<dbReference type="PROSITE" id="PS00028">
    <property type="entry name" value="ZINC_FINGER_C2H2_1"/>
    <property type="match status" value="8"/>
</dbReference>
<feature type="compositionally biased region" description="Polar residues" evidence="9">
    <location>
        <begin position="1040"/>
        <end position="1051"/>
    </location>
</feature>
<feature type="compositionally biased region" description="Basic residues" evidence="9">
    <location>
        <begin position="1114"/>
        <end position="1124"/>
    </location>
</feature>
<protein>
    <submittedName>
        <fullName evidence="12">Uncharacterized protein LOC113213498 isoform X2</fullName>
    </submittedName>
</protein>
<feature type="region of interest" description="Disordered" evidence="9">
    <location>
        <begin position="548"/>
        <end position="571"/>
    </location>
</feature>
<dbReference type="Pfam" id="PF00096">
    <property type="entry name" value="zf-C2H2"/>
    <property type="match status" value="2"/>
</dbReference>
<keyword evidence="11" id="KW-1185">Reference proteome</keyword>
<dbReference type="SMART" id="SM00355">
    <property type="entry name" value="ZnF_C2H2"/>
    <property type="match status" value="9"/>
</dbReference>
<dbReference type="GO" id="GO:0006357">
    <property type="term" value="P:regulation of transcription by RNA polymerase II"/>
    <property type="evidence" value="ECO:0007669"/>
    <property type="project" value="TreeGrafter"/>
</dbReference>
<evidence type="ECO:0000256" key="5">
    <source>
        <dbReference type="ARBA" id="ARBA00023015"/>
    </source>
</evidence>
<dbReference type="PANTHER" id="PTHR46179:SF13">
    <property type="entry name" value="C2H2-TYPE DOMAIN-CONTAINING PROTEIN"/>
    <property type="match status" value="1"/>
</dbReference>
<feature type="domain" description="C2H2-type" evidence="10">
    <location>
        <begin position="300"/>
        <end position="330"/>
    </location>
</feature>
<accession>A0A9C6U2G0</accession>
<evidence type="ECO:0000313" key="12">
    <source>
        <dbReference type="RefSeq" id="XP_052121809.1"/>
    </source>
</evidence>
<feature type="region of interest" description="Disordered" evidence="9">
    <location>
        <begin position="898"/>
        <end position="926"/>
    </location>
</feature>
<keyword evidence="4" id="KW-0862">Zinc</keyword>
<feature type="compositionally biased region" description="Basic and acidic residues" evidence="9">
    <location>
        <begin position="965"/>
        <end position="980"/>
    </location>
</feature>
<feature type="region of interest" description="Disordered" evidence="9">
    <location>
        <begin position="503"/>
        <end position="524"/>
    </location>
</feature>
<dbReference type="Gene3D" id="3.30.160.60">
    <property type="entry name" value="Classic Zinc Finger"/>
    <property type="match status" value="4"/>
</dbReference>
<feature type="compositionally biased region" description="Basic residues" evidence="9">
    <location>
        <begin position="194"/>
        <end position="206"/>
    </location>
</feature>
<keyword evidence="3 8" id="KW-0863">Zinc-finger</keyword>
<proteinExistence type="predicted"/>
<feature type="compositionally biased region" description="Basic and acidic residues" evidence="9">
    <location>
        <begin position="1004"/>
        <end position="1022"/>
    </location>
</feature>
<evidence type="ECO:0000256" key="1">
    <source>
        <dbReference type="ARBA" id="ARBA00004123"/>
    </source>
</evidence>
<keyword evidence="6" id="KW-0804">Transcription</keyword>
<feature type="domain" description="C2H2-type" evidence="10">
    <location>
        <begin position="332"/>
        <end position="359"/>
    </location>
</feature>
<dbReference type="RefSeq" id="XP_052121809.1">
    <property type="nucleotide sequence ID" value="XM_052265849.1"/>
</dbReference>
<dbReference type="InterPro" id="IPR013087">
    <property type="entry name" value="Znf_C2H2_type"/>
</dbReference>
<feature type="compositionally biased region" description="Basic residues" evidence="9">
    <location>
        <begin position="1059"/>
        <end position="1069"/>
    </location>
</feature>
<feature type="compositionally biased region" description="Low complexity" evidence="9">
    <location>
        <begin position="1071"/>
        <end position="1086"/>
    </location>
</feature>
<feature type="region of interest" description="Disordered" evidence="9">
    <location>
        <begin position="956"/>
        <end position="1158"/>
    </location>
</feature>
<evidence type="ECO:0000256" key="7">
    <source>
        <dbReference type="ARBA" id="ARBA00023242"/>
    </source>
</evidence>
<sequence length="1204" mass="135515">MACCVVLNQPSAEVPVDVSVDQPASVISTTCSQSTTLNTDGSGSFSSNKASTDSRSNNTDNISTSQAPSHVFKEPWGKLLAQAKNKLRKNRPREHNPKINVITYTLNQTPRQLDVLNNEPQEAQLVEKTSIKKTMSPTEKSKTRTRVKNDLQTTQSCASEQEETSKRTRRGKRSSSVEWDWSGNDSDTTTVPQNKRRKTRSSKKRTPSIDSSWIKSEDDDDVLDEMEESRGSPGSTHKCLLCDKTFSRPWRLRTHLYRHIKIEGPYTCDFEGCSKSYFHKAHLVRHKSRNHSDLVASQQIKCPEEDCSKLFRTGSGLKRHINKEHSGENLKFPCPHCDQSFPKNKQLRYHIAEHDGQPPLRCAKCNAGAYTDNMLRRHMRSHKEYPCDVPGCEQVFSNYSAFRKHKNEHSKCFQSLECAHCKQTFTTKFNLRQHVLTHLTEKQVFKCTYESCDRVYYQNRNLQSHIRLKHERKSNFACPWSDCVMIFMSKRALWKHISVHENGPAKPVKKKENRATRKDKGKPKKAMATMLAGMMVPAQVEKQLLKESSSFKMSESEPEDGPARSTRSRSKVDIPLLIAGSSIQCDSSEGITNTSQHINDMCSVNITSSVLVDNSIIEYHAGREYELSDGGFLVEVPLVEKISGDLDAGQAGVAVEPSEPQTFDEDQPNYLLGCEDRRQHSSDAGPAPVFVPNERVQLCAETIVECKSTDAEKEMLVIPKLSQYSITTDGASVVNRDSVVQTLRSVSDSDPSVSGILQPLIEKLIDLPNETFQDTAKTSFANINLMEVMNDFSNMGRIKNPAYSPQEFNKEKLSPQTNSAMVRNPAYDESMDSKQAGVTLLDKSSLSDIDEPQNGEASHDEIQNNEGPQGEHPNDESQSDSSVSRCSTDCTCCTTDKIDSEGTPFWDKMRSAEQPLKIEGTSKSQEKILMMDKTSNSCVASPSRDESVGKELVCEQKLNHQNSQKNKEKKPIHMRDESKGNKPVCEQNVKHQNSLNTKGKKPIHMRDESKGNKLVCEQDVKHQNSLNRKGKKPIHKIQSETKYSFDSSDSEPLSEWFKKQNKKSAKRKVISNDNFSDSSISSCFESRPSKKKPKVLNFSETDSDDPLDPSWKPGTKKSRPKVIRRISSESDSESNTDKSETSISLLPEHTESKPSRLPGIHEVALEEKPKRSGLACRQLSESTWLDILRQVNRSVKLSMSAIQD</sequence>
<dbReference type="AlphaFoldDB" id="A0A9C6U2G0"/>
<evidence type="ECO:0000256" key="4">
    <source>
        <dbReference type="ARBA" id="ARBA00022833"/>
    </source>
</evidence>
<reference evidence="12" key="1">
    <citation type="submission" date="2025-08" db="UniProtKB">
        <authorList>
            <consortium name="RefSeq"/>
        </authorList>
    </citation>
    <scope>IDENTIFICATION</scope>
    <source>
        <tissue evidence="12">Whole organism</tissue>
    </source>
</reference>
<dbReference type="GeneID" id="113213498"/>
<evidence type="ECO:0000256" key="3">
    <source>
        <dbReference type="ARBA" id="ARBA00022771"/>
    </source>
</evidence>
<dbReference type="Proteomes" id="UP000504606">
    <property type="component" value="Unplaced"/>
</dbReference>